<dbReference type="EMBL" id="OY288114">
    <property type="protein sequence ID" value="CAJ0888459.1"/>
    <property type="molecule type" value="Genomic_DNA"/>
</dbReference>
<protein>
    <recommendedName>
        <fullName evidence="1">Glycosyltransferase 2-like domain-containing protein</fullName>
    </recommendedName>
</protein>
<dbReference type="PANTHER" id="PTHR22916">
    <property type="entry name" value="GLYCOSYLTRANSFERASE"/>
    <property type="match status" value="1"/>
</dbReference>
<dbReference type="Pfam" id="PF00535">
    <property type="entry name" value="Glycos_transf_2"/>
    <property type="match status" value="1"/>
</dbReference>
<dbReference type="GO" id="GO:0016758">
    <property type="term" value="F:hexosyltransferase activity"/>
    <property type="evidence" value="ECO:0007669"/>
    <property type="project" value="UniProtKB-ARBA"/>
</dbReference>
<sequence length="348" mass="38780">MKISIAMATYNGAKYVKEQLLSIAAQTLLPYELVVCDDCSSDETIRIVEEFASSAPFSVRVYSNEKTLGVTDNFMKAAQLCSGNWIAFSDQDDVWLPHKLERMRDVIRSQKSDLLLVAHSSIVANDALKPTATKNPFFKKNRVKKIRTNFALHGIHGFSILVSERVLGLTSLGGNLPYFSAENGARAHDSWACMLANALGDVAYISEPLAIWRRNPGASTPDAFLNCSLRERDSFYFRIKNSLAAVDGEAYRKTAVSAKLVGLSYIALAERCPEANVKSSLLIAAKECDILHRTLILRAHLYSSKTPLSRLRRILSILLIRGYFGSDYRSLGWMPLFKDLAFASKIFH</sequence>
<gene>
    <name evidence="2" type="ORF">AMST5_03879</name>
</gene>
<dbReference type="InterPro" id="IPR029044">
    <property type="entry name" value="Nucleotide-diphossugar_trans"/>
</dbReference>
<dbReference type="Gene3D" id="3.90.550.10">
    <property type="entry name" value="Spore Coat Polysaccharide Biosynthesis Protein SpsA, Chain A"/>
    <property type="match status" value="1"/>
</dbReference>
<proteinExistence type="predicted"/>
<name>A0AA48RF34_9ZZZZ</name>
<evidence type="ECO:0000259" key="1">
    <source>
        <dbReference type="Pfam" id="PF00535"/>
    </source>
</evidence>
<dbReference type="InterPro" id="IPR001173">
    <property type="entry name" value="Glyco_trans_2-like"/>
</dbReference>
<feature type="domain" description="Glycosyltransferase 2-like" evidence="1">
    <location>
        <begin position="4"/>
        <end position="158"/>
    </location>
</feature>
<accession>A0AA48RF34</accession>
<dbReference type="AlphaFoldDB" id="A0AA48RF34"/>
<reference evidence="2" key="1">
    <citation type="submission" date="2023-07" db="EMBL/GenBank/DDBJ databases">
        <authorList>
            <person name="Pelsma A.J. K."/>
        </authorList>
    </citation>
    <scope>NUCLEOTIDE SEQUENCE</scope>
</reference>
<dbReference type="SUPFAM" id="SSF53448">
    <property type="entry name" value="Nucleotide-diphospho-sugar transferases"/>
    <property type="match status" value="1"/>
</dbReference>
<evidence type="ECO:0000313" key="2">
    <source>
        <dbReference type="EMBL" id="CAJ0888459.1"/>
    </source>
</evidence>
<dbReference type="PANTHER" id="PTHR22916:SF3">
    <property type="entry name" value="UDP-GLCNAC:BETAGAL BETA-1,3-N-ACETYLGLUCOSAMINYLTRANSFERASE-LIKE PROTEIN 1"/>
    <property type="match status" value="1"/>
</dbReference>
<organism evidence="2">
    <name type="scientific">freshwater sediment metagenome</name>
    <dbReference type="NCBI Taxonomy" id="556182"/>
    <lineage>
        <taxon>unclassified sequences</taxon>
        <taxon>metagenomes</taxon>
        <taxon>ecological metagenomes</taxon>
    </lineage>
</organism>